<gene>
    <name evidence="1" type="ORF">A8990_11062</name>
</gene>
<comment type="caution">
    <text evidence="1">The sequence shown here is derived from an EMBL/GenBank/DDBJ whole genome shotgun (WGS) entry which is preliminary data.</text>
</comment>
<evidence type="ECO:0000313" key="1">
    <source>
        <dbReference type="EMBL" id="REE86453.1"/>
    </source>
</evidence>
<dbReference type="EMBL" id="QTTN01000010">
    <property type="protein sequence ID" value="REE86453.1"/>
    <property type="molecule type" value="Genomic_DNA"/>
</dbReference>
<sequence>MVVLVFGLAVLLAACGGKSETPLSVSDKVSSTDLSAEQGGDVELGMTEKELVDKLGKPERTMNDGGRTFLFMYEDYQYTTMDSKVIGYSIGPEVATAKGLRLGDTKEQVLKQYGDEYYTLGDSIGYIDKTKRLSLDFKLKDDKVVAINLTSLALYE</sequence>
<dbReference type="Proteomes" id="UP000256304">
    <property type="component" value="Unassembled WGS sequence"/>
</dbReference>
<protein>
    <submittedName>
        <fullName evidence="1">Uncharacterized protein</fullName>
    </submittedName>
</protein>
<accession>A0A3D9SA47</accession>
<proteinExistence type="predicted"/>
<name>A0A3D9SA47_9BACL</name>
<keyword evidence="2" id="KW-1185">Reference proteome</keyword>
<evidence type="ECO:0000313" key="2">
    <source>
        <dbReference type="Proteomes" id="UP000256304"/>
    </source>
</evidence>
<organism evidence="1 2">
    <name type="scientific">Paenibacillus taihuensis</name>
    <dbReference type="NCBI Taxonomy" id="1156355"/>
    <lineage>
        <taxon>Bacteria</taxon>
        <taxon>Bacillati</taxon>
        <taxon>Bacillota</taxon>
        <taxon>Bacilli</taxon>
        <taxon>Bacillales</taxon>
        <taxon>Paenibacillaceae</taxon>
        <taxon>Paenibacillus</taxon>
    </lineage>
</organism>
<reference evidence="1 2" key="1">
    <citation type="submission" date="2018-08" db="EMBL/GenBank/DDBJ databases">
        <title>Genomic Encyclopedia of Type Strains, Phase III (KMG-III): the genomes of soil and plant-associated and newly described type strains.</title>
        <authorList>
            <person name="Whitman W."/>
        </authorList>
    </citation>
    <scope>NUCLEOTIDE SEQUENCE [LARGE SCALE GENOMIC DNA]</scope>
    <source>
        <strain evidence="1 2">CGMCC 1.10966</strain>
    </source>
</reference>
<dbReference type="AlphaFoldDB" id="A0A3D9SA47"/>